<evidence type="ECO:0000313" key="3">
    <source>
        <dbReference type="Proteomes" id="UP000789759"/>
    </source>
</evidence>
<protein>
    <submittedName>
        <fullName evidence="2">2279_t:CDS:1</fullName>
    </submittedName>
</protein>
<name>A0A9N9F3J5_9GLOM</name>
<feature type="non-terminal residue" evidence="2">
    <location>
        <position position="1"/>
    </location>
</feature>
<evidence type="ECO:0000256" key="1">
    <source>
        <dbReference type="SAM" id="MobiDB-lite"/>
    </source>
</evidence>
<comment type="caution">
    <text evidence="2">The sequence shown here is derived from an EMBL/GenBank/DDBJ whole genome shotgun (WGS) entry which is preliminary data.</text>
</comment>
<proteinExistence type="predicted"/>
<dbReference type="EMBL" id="CAJVQA010001211">
    <property type="protein sequence ID" value="CAG8506715.1"/>
    <property type="molecule type" value="Genomic_DNA"/>
</dbReference>
<dbReference type="AlphaFoldDB" id="A0A9N9F3J5"/>
<dbReference type="OrthoDB" id="2418382at2759"/>
<sequence>ETSGLERIVIELEQDKVDHMDWDKIHVTFVGIYGPLRTKKQLQEKWRNYLKSDVKLADGERFVFSAQQIDYIKAQRDTFGKSWAEIRDDLNKNPDMKVKTTPNRVKNAYHNATKKQLRHQRQNVSASVKSPKSNPNVHNENALTELKICSDMDTDMNMDSEPTKFANNKIPISSLLNEAENDKKL</sequence>
<feature type="compositionally biased region" description="Polar residues" evidence="1">
    <location>
        <begin position="122"/>
        <end position="140"/>
    </location>
</feature>
<dbReference type="SUPFAM" id="SSF46689">
    <property type="entry name" value="Homeodomain-like"/>
    <property type="match status" value="1"/>
</dbReference>
<keyword evidence="3" id="KW-1185">Reference proteome</keyword>
<organism evidence="2 3">
    <name type="scientific">Cetraspora pellucida</name>
    <dbReference type="NCBI Taxonomy" id="1433469"/>
    <lineage>
        <taxon>Eukaryota</taxon>
        <taxon>Fungi</taxon>
        <taxon>Fungi incertae sedis</taxon>
        <taxon>Mucoromycota</taxon>
        <taxon>Glomeromycotina</taxon>
        <taxon>Glomeromycetes</taxon>
        <taxon>Diversisporales</taxon>
        <taxon>Gigasporaceae</taxon>
        <taxon>Cetraspora</taxon>
    </lineage>
</organism>
<gene>
    <name evidence="2" type="ORF">CPELLU_LOCUS2716</name>
</gene>
<accession>A0A9N9F3J5</accession>
<feature type="region of interest" description="Disordered" evidence="1">
    <location>
        <begin position="113"/>
        <end position="140"/>
    </location>
</feature>
<dbReference type="InterPro" id="IPR009057">
    <property type="entry name" value="Homeodomain-like_sf"/>
</dbReference>
<reference evidence="2" key="1">
    <citation type="submission" date="2021-06" db="EMBL/GenBank/DDBJ databases">
        <authorList>
            <person name="Kallberg Y."/>
            <person name="Tangrot J."/>
            <person name="Rosling A."/>
        </authorList>
    </citation>
    <scope>NUCLEOTIDE SEQUENCE</scope>
    <source>
        <strain evidence="2">FL966</strain>
    </source>
</reference>
<dbReference type="Proteomes" id="UP000789759">
    <property type="component" value="Unassembled WGS sequence"/>
</dbReference>
<evidence type="ECO:0000313" key="2">
    <source>
        <dbReference type="EMBL" id="CAG8506715.1"/>
    </source>
</evidence>